<gene>
    <name evidence="1" type="ORF">CTT34_10100</name>
</gene>
<name>A0A857GND3_9GAMM</name>
<dbReference type="AlphaFoldDB" id="A0A857GND3"/>
<organism evidence="1 2">
    <name type="scientific">Vreelandella aquamarina</name>
    <dbReference type="NCBI Taxonomy" id="77097"/>
    <lineage>
        <taxon>Bacteria</taxon>
        <taxon>Pseudomonadati</taxon>
        <taxon>Pseudomonadota</taxon>
        <taxon>Gammaproteobacteria</taxon>
        <taxon>Oceanospirillales</taxon>
        <taxon>Halomonadaceae</taxon>
        <taxon>Vreelandella</taxon>
    </lineage>
</organism>
<protein>
    <submittedName>
        <fullName evidence="1">Uncharacterized protein</fullName>
    </submittedName>
</protein>
<reference evidence="1 2" key="1">
    <citation type="submission" date="2017-10" db="EMBL/GenBank/DDBJ databases">
        <title>Coral associated bacteria.</title>
        <authorList>
            <person name="Wang X."/>
        </authorList>
    </citation>
    <scope>NUCLEOTIDE SEQUENCE [LARGE SCALE GENOMIC DNA]</scope>
    <source>
        <strain evidence="1 2">SCSIO 43005</strain>
    </source>
</reference>
<evidence type="ECO:0000313" key="1">
    <source>
        <dbReference type="EMBL" id="QHD50016.1"/>
    </source>
</evidence>
<proteinExistence type="predicted"/>
<dbReference type="KEGG" id="hmd:CTT34_10100"/>
<evidence type="ECO:0000313" key="2">
    <source>
        <dbReference type="Proteomes" id="UP000463949"/>
    </source>
</evidence>
<sequence length="127" mass="14471">MAKTWKAWRPNEDRLIAARYADGVLASDIAEELGRTPEAVRTRAKELGVKHPRHNSKLAIAGFESRRGKSLADIAKNYSRRKLSRTDLAADIGIHYATLKRFLPAEIWDSWPRMTVGRQLSCEQRRA</sequence>
<dbReference type="Proteomes" id="UP000463949">
    <property type="component" value="Chromosome"/>
</dbReference>
<accession>A0A857GND3</accession>
<dbReference type="EMBL" id="CP024621">
    <property type="protein sequence ID" value="QHD50016.1"/>
    <property type="molecule type" value="Genomic_DNA"/>
</dbReference>